<reference evidence="2 3" key="1">
    <citation type="submission" date="2014-11" db="EMBL/GenBank/DDBJ databases">
        <title>Comparative genomic analysis of Cryptosporidium hominis reveals occurrence of genetic recombination in virulent subtypes.</title>
        <authorList>
            <person name="Guo Y."/>
            <person name="Tang K."/>
            <person name="Frace M."/>
            <person name="Li N."/>
            <person name="Roellig D.M."/>
            <person name="Sammons S."/>
            <person name="Knipe K."/>
            <person name="Rowe L."/>
            <person name="Feng Y."/>
            <person name="Xiao L."/>
        </authorList>
    </citation>
    <scope>NUCLEOTIDE SEQUENCE [LARGE SCALE GENOMIC DNA]</scope>
    <source>
        <strain evidence="2">30976</strain>
    </source>
</reference>
<reference evidence="1" key="2">
    <citation type="submission" date="2015-08" db="EMBL/GenBank/DDBJ databases">
        <authorList>
            <person name="Babu N.S."/>
            <person name="Beckwith C.J."/>
            <person name="Beseler K.G."/>
            <person name="Brison A."/>
            <person name="Carone J.V."/>
            <person name="Caskin T.P."/>
            <person name="Diamond M."/>
            <person name="Durham M.E."/>
            <person name="Foxe J.M."/>
            <person name="Go M."/>
            <person name="Henderson B.A."/>
            <person name="Jones I.B."/>
            <person name="McGettigan J.A."/>
            <person name="Micheletti S.J."/>
            <person name="Nasrallah M.E."/>
            <person name="Ortiz D."/>
            <person name="Piller C.R."/>
            <person name="Privatt S.R."/>
            <person name="Schneider S.L."/>
            <person name="Sharp S."/>
            <person name="Smith T.C."/>
            <person name="Stanton J.D."/>
            <person name="Ullery H.E."/>
            <person name="Wilson R.J."/>
            <person name="Serrano M.G."/>
            <person name="Buck G."/>
            <person name="Lee V."/>
            <person name="Wang Y."/>
            <person name="Carvalho R."/>
            <person name="Voegtly L."/>
            <person name="Shi R."/>
            <person name="Duckworth R."/>
            <person name="Johnson A."/>
            <person name="Loviza R."/>
            <person name="Walstead R."/>
            <person name="Shah Z."/>
            <person name="Kiflezghi M."/>
            <person name="Wade K."/>
            <person name="Ball S.L."/>
            <person name="Bradley K.W."/>
            <person name="Asai D.J."/>
            <person name="Bowman C.A."/>
            <person name="Russell D.A."/>
            <person name="Pope W.H."/>
            <person name="Jacobs-Sera D."/>
            <person name="Hendrix R.W."/>
            <person name="Hatfull G.F."/>
        </authorList>
    </citation>
    <scope>NUCLEOTIDE SEQUENCE [LARGE SCALE GENOMIC DNA]</scope>
</reference>
<proteinExistence type="predicted"/>
<dbReference type="VEuPathDB" id="CryptoDB:GY17_00000664"/>
<dbReference type="VEuPathDB" id="CryptoDB:ChTU502y2012_421g0285"/>
<dbReference type="VEuPathDB" id="CryptoDB:Chro.80273"/>
<dbReference type="AlphaFoldDB" id="A0A0S4TK79"/>
<dbReference type="Proteomes" id="UP001429100">
    <property type="component" value="Unassembled WGS sequence"/>
</dbReference>
<dbReference type="OrthoDB" id="341612at2759"/>
<dbReference type="EMBL" id="LN877954">
    <property type="protein sequence ID" value="CUV07780.1"/>
    <property type="molecule type" value="Genomic_DNA"/>
</dbReference>
<evidence type="ECO:0000313" key="2">
    <source>
        <dbReference type="EMBL" id="PPS97995.1"/>
    </source>
</evidence>
<evidence type="ECO:0000313" key="3">
    <source>
        <dbReference type="Proteomes" id="UP001429100"/>
    </source>
</evidence>
<evidence type="ECO:0000313" key="1">
    <source>
        <dbReference type="EMBL" id="CUV07780.1"/>
    </source>
</evidence>
<protein>
    <submittedName>
        <fullName evidence="1">Uncharacterized protein</fullName>
    </submittedName>
</protein>
<accession>A0A0S4TK79</accession>
<keyword evidence="3" id="KW-1185">Reference proteome</keyword>
<name>A0A0S4TK79_CRYHO</name>
<gene>
    <name evidence="1" type="ORF">CHUDEA8_2320</name>
    <name evidence="2" type="ORF">GY17_00000664</name>
</gene>
<reference evidence="2 3" key="3">
    <citation type="submission" date="2017-10" db="EMBL/GenBank/DDBJ databases">
        <title>Consistent, comparative and evidence-based genome annotation and re-annotation for the closely-related species, Cryptosporidium parvum, C. hominis and C. tyzzeri.</title>
        <authorList>
            <person name="Baptista R.P."/>
            <person name="Li Y."/>
            <person name="Sateriale A."/>
            <person name="Striepen B."/>
            <person name="Kissinger J.C."/>
        </authorList>
    </citation>
    <scope>NUCLEOTIDE SEQUENCE [LARGE SCALE GENOMIC DNA]</scope>
    <source>
        <strain evidence="2">30976</strain>
    </source>
</reference>
<sequence length="729" mass="84990">MTISKRELRSLFGNLHPLNVGLVFKVYKELNYHDIQFDKLSVRRNKYTTKSTGLINNYTKSQKSNKIRVKYSEFIKYLAENLFEMNIKDLGYLQSLELLEIFQYIKENEPSINKMHNSHKLEKLIFSILKIHIIYILELSILLSEISEIKALIEDFSKLLLCFEINVEDLFYNINDDELIQIFNLICYFLDLKEEIILDKNLDNILIKILNISMNKIKKHFNILLHHPLKMSEIINQPNKSKWISLLDSKDIVISNEDLILYFILKNFNGYCDNLIQVMKIIRFNFLSDSAKNVYNRVQSPVLNSTNITRNKYFVNNALSFPNSTIKPKFMILNNLSDWSQIPAINKHFVIENNLNTDGCFSYEVQIMNQGKFRFPGNFNDLVKTWHLFLGISIKVDEKFQPFIFNLFSLLCENSNKNHTDKFFRCRSILKSSKYDFKTGNISKNIMAPAPNSLYKEKNCMQNEVVIQEDGLVLADSSGNEIWRDENKVIFVVNLREKFILVEIGGLFSVYIEILDSLFEYSGLQTKNNLIFPLISYNNEYFNIELNYYSCNLSMKEEQTNLKEIQNQEYKNRLIGSKTRRKLLIEVSKKQSGAPKRVTRLRPSGSTNVVIPFSMDSLNSSLFSVTSPTGRRGRPKKNINQAYIRELAYMNNMKEYCSSSLAKASKKNGSRQIPESTEVRDPGSLVIKKIKKKVKAATTNNHRYFNSFLGKFFTKGLEKLLSFFRGRLL</sequence>
<dbReference type="Proteomes" id="UP000199752">
    <property type="component" value="Chromosome 8"/>
</dbReference>
<dbReference type="VEuPathDB" id="CryptoDB:CHUDEA8_2320"/>
<dbReference type="EMBL" id="JTAI01000002">
    <property type="protein sequence ID" value="PPS97995.1"/>
    <property type="molecule type" value="Genomic_DNA"/>
</dbReference>
<organism evidence="1">
    <name type="scientific">Cryptosporidium hominis</name>
    <dbReference type="NCBI Taxonomy" id="237895"/>
    <lineage>
        <taxon>Eukaryota</taxon>
        <taxon>Sar</taxon>
        <taxon>Alveolata</taxon>
        <taxon>Apicomplexa</taxon>
        <taxon>Conoidasida</taxon>
        <taxon>Coccidia</taxon>
        <taxon>Eucoccidiorida</taxon>
        <taxon>Eimeriorina</taxon>
        <taxon>Cryptosporidiidae</taxon>
        <taxon>Cryptosporidium</taxon>
    </lineage>
</organism>